<accession>T1B6D6</accession>
<reference evidence="1" key="2">
    <citation type="journal article" date="2014" name="ISME J.">
        <title>Microbial stratification in low pH oxic and suboxic macroscopic growths along an acid mine drainage.</title>
        <authorList>
            <person name="Mendez-Garcia C."/>
            <person name="Mesa V."/>
            <person name="Sprenger R.R."/>
            <person name="Richter M."/>
            <person name="Diez M.S."/>
            <person name="Solano J."/>
            <person name="Bargiela R."/>
            <person name="Golyshina O.V."/>
            <person name="Manteca A."/>
            <person name="Ramos J.L."/>
            <person name="Gallego J.R."/>
            <person name="Llorente I."/>
            <person name="Martins Dos Santos V.A."/>
            <person name="Jensen O.N."/>
            <person name="Pelaez A.I."/>
            <person name="Sanchez J."/>
            <person name="Ferrer M."/>
        </authorList>
    </citation>
    <scope>NUCLEOTIDE SEQUENCE</scope>
</reference>
<comment type="caution">
    <text evidence="1">The sequence shown here is derived from an EMBL/GenBank/DDBJ whole genome shotgun (WGS) entry which is preliminary data.</text>
</comment>
<dbReference type="AlphaFoldDB" id="T1B6D6"/>
<protein>
    <submittedName>
        <fullName evidence="1">Phage associated protein</fullName>
    </submittedName>
</protein>
<dbReference type="EMBL" id="AUZX01010019">
    <property type="protein sequence ID" value="EQD49755.1"/>
    <property type="molecule type" value="Genomic_DNA"/>
</dbReference>
<gene>
    <name evidence="1" type="ORF">B1A_13677</name>
</gene>
<reference evidence="1" key="1">
    <citation type="submission" date="2013-08" db="EMBL/GenBank/DDBJ databases">
        <authorList>
            <person name="Mendez C."/>
            <person name="Richter M."/>
            <person name="Ferrer M."/>
            <person name="Sanchez J."/>
        </authorList>
    </citation>
    <scope>NUCLEOTIDE SEQUENCE</scope>
</reference>
<evidence type="ECO:0000313" key="1">
    <source>
        <dbReference type="EMBL" id="EQD49755.1"/>
    </source>
</evidence>
<sequence length="173" mass="18621">MKTISAAFLTMLQTSETLVMANLYQFTLPSGSNFYWTDAQQNVTYNGNTYLAAYLDGAPGFQRGSTKTSIGLNSDDLQIDVLYDAATRINGMTPAAFAVAGGFDNAQVIVSKALAPDWSNPVVNGVVNLFTGIVGEVQADSGMVKLTVNSMLRLLNTAFPVNYFLPQCNHALF</sequence>
<organism evidence="1">
    <name type="scientific">mine drainage metagenome</name>
    <dbReference type="NCBI Taxonomy" id="410659"/>
    <lineage>
        <taxon>unclassified sequences</taxon>
        <taxon>metagenomes</taxon>
        <taxon>ecological metagenomes</taxon>
    </lineage>
</organism>
<proteinExistence type="predicted"/>
<name>T1B6D6_9ZZZZ</name>
<dbReference type="Pfam" id="PF09931">
    <property type="entry name" value="Phage_phiJL001_Gp84_N"/>
    <property type="match status" value="1"/>
</dbReference>
<feature type="non-terminal residue" evidence="1">
    <location>
        <position position="173"/>
    </location>
</feature>